<name>A0A7R9CLJ7_TIMPO</name>
<sequence length="81" mass="9009">MCDVLCVEELCSELESVSCLELQCDDGDNESDPHPVQSGGILIQETSRWGEICRLHPKDIDWQNSEEIAGSANTTSQREDL</sequence>
<protein>
    <submittedName>
        <fullName evidence="1">Uncharacterized protein</fullName>
    </submittedName>
</protein>
<dbReference type="EMBL" id="OD000678">
    <property type="protein sequence ID" value="CAD7398772.1"/>
    <property type="molecule type" value="Genomic_DNA"/>
</dbReference>
<accession>A0A7R9CLJ7</accession>
<evidence type="ECO:0000313" key="1">
    <source>
        <dbReference type="EMBL" id="CAD7398772.1"/>
    </source>
</evidence>
<proteinExistence type="predicted"/>
<organism evidence="1">
    <name type="scientific">Timema poppense</name>
    <name type="common">Walking stick</name>
    <dbReference type="NCBI Taxonomy" id="170557"/>
    <lineage>
        <taxon>Eukaryota</taxon>
        <taxon>Metazoa</taxon>
        <taxon>Ecdysozoa</taxon>
        <taxon>Arthropoda</taxon>
        <taxon>Hexapoda</taxon>
        <taxon>Insecta</taxon>
        <taxon>Pterygota</taxon>
        <taxon>Neoptera</taxon>
        <taxon>Polyneoptera</taxon>
        <taxon>Phasmatodea</taxon>
        <taxon>Timematodea</taxon>
        <taxon>Timematoidea</taxon>
        <taxon>Timematidae</taxon>
        <taxon>Timema</taxon>
    </lineage>
</organism>
<reference evidence="1" key="1">
    <citation type="submission" date="2020-11" db="EMBL/GenBank/DDBJ databases">
        <authorList>
            <person name="Tran Van P."/>
        </authorList>
    </citation>
    <scope>NUCLEOTIDE SEQUENCE</scope>
</reference>
<dbReference type="AlphaFoldDB" id="A0A7R9CLJ7"/>
<gene>
    <name evidence="1" type="ORF">TPSB3V08_LOCUS1866</name>
</gene>